<keyword evidence="2" id="KW-1185">Reference proteome</keyword>
<sequence>MIKILFVNTTNVNVGDLVFCLEWVNELRPEDFRFAFVIDRSMQQYMSPEDTVFFFSPARHVKCTIVDAVRAFKADVIIFACNSYWNMKGQKGAVRGEWHEDILNLNIPILSFDPLEGLTEIYVRLWDVRVSFPLGPDNVWSLRASPNLPEAPKTKHYRIRKRFERLPVGRKFEVLKDLGVDLQKKTAFFAIAKNTYYDARKIFHDYYAYLASLLQSCHEYEIQFLVLAPERILEFDANSDVIQIGHQPNDRFVEILKACDLYVTDNGIACSFVQAMACSIPSLILCNSFESLDDVPLHQKAFKGFPRTHIEGRRSFVYDGLYPYKVFPYGMITLFNHDQKRYHWQNCYCQAEVFKANDLMDKLEALVHDTKTRRNILNNCAAFQARYRKLPSPAEILAEVLA</sequence>
<gene>
    <name evidence="1" type="ORF">ACFL27_00065</name>
</gene>
<evidence type="ECO:0000313" key="2">
    <source>
        <dbReference type="Proteomes" id="UP001594351"/>
    </source>
</evidence>
<dbReference type="SUPFAM" id="SSF53756">
    <property type="entry name" value="UDP-Glycosyltransferase/glycogen phosphorylase"/>
    <property type="match status" value="1"/>
</dbReference>
<accession>A0ABV6YQU3</accession>
<reference evidence="1 2" key="1">
    <citation type="submission" date="2024-09" db="EMBL/GenBank/DDBJ databases">
        <title>Laminarin stimulates single cell rates of sulfate reduction while oxygen inhibits transcriptomic activity in coastal marine sediment.</title>
        <authorList>
            <person name="Lindsay M."/>
            <person name="Orcutt B."/>
            <person name="Emerson D."/>
            <person name="Stepanauskas R."/>
            <person name="D'Angelo T."/>
        </authorList>
    </citation>
    <scope>NUCLEOTIDE SEQUENCE [LARGE SCALE GENOMIC DNA]</scope>
    <source>
        <strain evidence="1">SAG AM-311-K15</strain>
    </source>
</reference>
<dbReference type="InterPro" id="IPR045945">
    <property type="entry name" value="DUF6365"/>
</dbReference>
<name>A0ABV6YQU3_UNCC1</name>
<dbReference type="Pfam" id="PF19892">
    <property type="entry name" value="DUF6365"/>
    <property type="match status" value="1"/>
</dbReference>
<proteinExistence type="predicted"/>
<comment type="caution">
    <text evidence="1">The sequence shown here is derived from an EMBL/GenBank/DDBJ whole genome shotgun (WGS) entry which is preliminary data.</text>
</comment>
<organism evidence="1 2">
    <name type="scientific">candidate division CSSED10-310 bacterium</name>
    <dbReference type="NCBI Taxonomy" id="2855610"/>
    <lineage>
        <taxon>Bacteria</taxon>
        <taxon>Bacteria division CSSED10-310</taxon>
    </lineage>
</organism>
<evidence type="ECO:0000313" key="1">
    <source>
        <dbReference type="EMBL" id="MFC1848576.1"/>
    </source>
</evidence>
<dbReference type="Proteomes" id="UP001594351">
    <property type="component" value="Unassembled WGS sequence"/>
</dbReference>
<dbReference type="EMBL" id="JBHPBY010000001">
    <property type="protein sequence ID" value="MFC1848576.1"/>
    <property type="molecule type" value="Genomic_DNA"/>
</dbReference>
<protein>
    <submittedName>
        <fullName evidence="1">DUF6365 family protein</fullName>
    </submittedName>
</protein>